<dbReference type="STRING" id="1276258.SAPIS_v1c02640"/>
<dbReference type="EMBL" id="CP006682">
    <property type="protein sequence ID" value="AHB36110.1"/>
    <property type="molecule type" value="Genomic_DNA"/>
</dbReference>
<dbReference type="HOGENOM" id="CLU_1179615_0_0_14"/>
<proteinExistence type="predicted"/>
<evidence type="ECO:0000313" key="2">
    <source>
        <dbReference type="EMBL" id="AHB36110.1"/>
    </source>
</evidence>
<gene>
    <name evidence="2" type="ORF">SAPIS_v1c02640</name>
</gene>
<name>V5RJZ4_SPIAP</name>
<accession>V5RJZ4</accession>
<evidence type="ECO:0008006" key="4">
    <source>
        <dbReference type="Google" id="ProtNLM"/>
    </source>
</evidence>
<dbReference type="AlphaFoldDB" id="V5RJZ4"/>
<dbReference type="KEGG" id="sapi:SAPIS_v1c02640"/>
<dbReference type="Proteomes" id="UP000018550">
    <property type="component" value="Chromosome"/>
</dbReference>
<keyword evidence="1" id="KW-0812">Transmembrane</keyword>
<reference evidence="2 3" key="1">
    <citation type="journal article" date="2014" name="Genome Announc.">
        <title>Complete Genome Sequence of Spiroplasma apis B31T (ATCC 33834), a Bacterium Associated with May Disease of Honeybees (Apis mellifera).</title>
        <authorList>
            <person name="Ku C."/>
            <person name="Lo W.S."/>
            <person name="Chen L.L."/>
            <person name="Kuo C.H."/>
        </authorList>
    </citation>
    <scope>NUCLEOTIDE SEQUENCE [LARGE SCALE GENOMIC DNA]</scope>
    <source>
        <strain evidence="2">B31</strain>
    </source>
</reference>
<keyword evidence="1" id="KW-0472">Membrane</keyword>
<evidence type="ECO:0000313" key="3">
    <source>
        <dbReference type="Proteomes" id="UP000018550"/>
    </source>
</evidence>
<feature type="transmembrane region" description="Helical" evidence="1">
    <location>
        <begin position="88"/>
        <end position="110"/>
    </location>
</feature>
<protein>
    <recommendedName>
        <fullName evidence="4">Transmembrane protein</fullName>
    </recommendedName>
</protein>
<sequence>MNIQKKKLLYSSIGVLLFLHIISSTLIELNVIEKPLMFDFAFSTLTNLIFLISLLFAIIIELIKLYYQLISSFYKIINIKKLHSTHEIIKNLTQFTLIVLPILFLNYYDFLSLEFIDINTKVLYSIIGLDFILVACAIILLFLMLAVDISRKKITFLKLDDNFSNFLIVNNIENSFFSIDVFSFELGQENIELEIYIFMVQKNEEITCLISNRKTDFLNTLKKGFCPPSSMSFNK</sequence>
<dbReference type="PATRIC" id="fig|1276258.3.peg.259"/>
<keyword evidence="3" id="KW-1185">Reference proteome</keyword>
<organism evidence="2 3">
    <name type="scientific">Spiroplasma apis B31</name>
    <dbReference type="NCBI Taxonomy" id="1276258"/>
    <lineage>
        <taxon>Bacteria</taxon>
        <taxon>Bacillati</taxon>
        <taxon>Mycoplasmatota</taxon>
        <taxon>Mollicutes</taxon>
        <taxon>Entomoplasmatales</taxon>
        <taxon>Spiroplasmataceae</taxon>
        <taxon>Spiroplasma</taxon>
    </lineage>
</organism>
<evidence type="ECO:0000256" key="1">
    <source>
        <dbReference type="SAM" id="Phobius"/>
    </source>
</evidence>
<feature type="transmembrane region" description="Helical" evidence="1">
    <location>
        <begin position="122"/>
        <end position="147"/>
    </location>
</feature>
<keyword evidence="1" id="KW-1133">Transmembrane helix</keyword>
<dbReference type="RefSeq" id="WP_023789044.1">
    <property type="nucleotide sequence ID" value="NC_022998.1"/>
</dbReference>
<feature type="transmembrane region" description="Helical" evidence="1">
    <location>
        <begin position="48"/>
        <end position="67"/>
    </location>
</feature>